<reference evidence="1 2" key="1">
    <citation type="journal article" date="2023" name="Science">
        <title>Complex scaffold remodeling in plant triterpene biosynthesis.</title>
        <authorList>
            <person name="De La Pena R."/>
            <person name="Hodgson H."/>
            <person name="Liu J.C."/>
            <person name="Stephenson M.J."/>
            <person name="Martin A.C."/>
            <person name="Owen C."/>
            <person name="Harkess A."/>
            <person name="Leebens-Mack J."/>
            <person name="Jimenez L.E."/>
            <person name="Osbourn A."/>
            <person name="Sattely E.S."/>
        </authorList>
    </citation>
    <scope>NUCLEOTIDE SEQUENCE [LARGE SCALE GENOMIC DNA]</scope>
    <source>
        <strain evidence="2">cv. JPN11</strain>
        <tissue evidence="1">Leaf</tissue>
    </source>
</reference>
<organism evidence="1 2">
    <name type="scientific">Melia azedarach</name>
    <name type="common">Chinaberry tree</name>
    <dbReference type="NCBI Taxonomy" id="155640"/>
    <lineage>
        <taxon>Eukaryota</taxon>
        <taxon>Viridiplantae</taxon>
        <taxon>Streptophyta</taxon>
        <taxon>Embryophyta</taxon>
        <taxon>Tracheophyta</taxon>
        <taxon>Spermatophyta</taxon>
        <taxon>Magnoliopsida</taxon>
        <taxon>eudicotyledons</taxon>
        <taxon>Gunneridae</taxon>
        <taxon>Pentapetalae</taxon>
        <taxon>rosids</taxon>
        <taxon>malvids</taxon>
        <taxon>Sapindales</taxon>
        <taxon>Meliaceae</taxon>
        <taxon>Melia</taxon>
    </lineage>
</organism>
<name>A0ACC1WWH3_MELAZ</name>
<protein>
    <submittedName>
        <fullName evidence="1">RING-H2 finger protein</fullName>
    </submittedName>
</protein>
<dbReference type="Proteomes" id="UP001164539">
    <property type="component" value="Chromosome 13"/>
</dbReference>
<keyword evidence="2" id="KW-1185">Reference proteome</keyword>
<evidence type="ECO:0000313" key="2">
    <source>
        <dbReference type="Proteomes" id="UP001164539"/>
    </source>
</evidence>
<dbReference type="EMBL" id="CM051406">
    <property type="protein sequence ID" value="KAJ4702668.1"/>
    <property type="molecule type" value="Genomic_DNA"/>
</dbReference>
<evidence type="ECO:0000313" key="1">
    <source>
        <dbReference type="EMBL" id="KAJ4702668.1"/>
    </source>
</evidence>
<proteinExistence type="predicted"/>
<accession>A0ACC1WWH3</accession>
<gene>
    <name evidence="1" type="ORF">OWV82_022679</name>
</gene>
<comment type="caution">
    <text evidence="1">The sequence shown here is derived from an EMBL/GenBank/DDBJ whole genome shotgun (WGS) entry which is preliminary data.</text>
</comment>
<sequence length="170" mass="18416">MAPQISPSSSPSANCHHHHNPSQAPSQAAEPINFNIMVIVAAMLCAVVCALGLNSMLQCVFQCTHRAITEPRQWVVSRRLNSGLKKKEMIALPTATYATSGSSPSSSSAAGCAICLLDFIDGDEIRLLPKCNHRFHVACIDQWLPSHSSCPTCRHRLKSNIDLDQIVTAL</sequence>